<accession>A0AAV6X0U4</accession>
<dbReference type="AlphaFoldDB" id="A0AAV6X0U4"/>
<keyword evidence="4" id="KW-1185">Reference proteome</keyword>
<reference evidence="3" key="1">
    <citation type="submission" date="2019-10" db="EMBL/GenBank/DDBJ databases">
        <authorList>
            <person name="Zhang R."/>
            <person name="Pan Y."/>
            <person name="Wang J."/>
            <person name="Ma R."/>
            <person name="Yu S."/>
        </authorList>
    </citation>
    <scope>NUCLEOTIDE SEQUENCE</scope>
    <source>
        <strain evidence="3">LA-IB0</strain>
        <tissue evidence="3">Leaf</tissue>
    </source>
</reference>
<feature type="domain" description="GAG-pre-integrase" evidence="1">
    <location>
        <begin position="59"/>
        <end position="125"/>
    </location>
</feature>
<dbReference type="Pfam" id="PF22936">
    <property type="entry name" value="Pol_BBD"/>
    <property type="match status" value="1"/>
</dbReference>
<evidence type="ECO:0000313" key="4">
    <source>
        <dbReference type="Proteomes" id="UP000826271"/>
    </source>
</evidence>
<sequence>MHNGEEMILKNVRFIPELKRNLISLGVLDELGYSIKVETGILKILKGSFVLMKGVRKNGIYSLLGNTVIGSVSIVTENSMEKGTILHQRLGHVSEKGLIELSKQGLISGDNIKNIEFCETCIYGKACKVKFGIGQRNTKGALDYIHSDLWGPQRLHLMLEAGIFYP</sequence>
<gene>
    <name evidence="3" type="ORF">BUALT_Bualt09G0056100</name>
</gene>
<evidence type="ECO:0000313" key="3">
    <source>
        <dbReference type="EMBL" id="KAG8376371.1"/>
    </source>
</evidence>
<feature type="domain" description="Retrovirus-related Pol polyprotein from transposon TNT 1-94-like beta-barrel" evidence="2">
    <location>
        <begin position="1"/>
        <end position="33"/>
    </location>
</feature>
<evidence type="ECO:0008006" key="5">
    <source>
        <dbReference type="Google" id="ProtNLM"/>
    </source>
</evidence>
<dbReference type="Proteomes" id="UP000826271">
    <property type="component" value="Unassembled WGS sequence"/>
</dbReference>
<dbReference type="InterPro" id="IPR025724">
    <property type="entry name" value="GAG-pre-integrase_dom"/>
</dbReference>
<evidence type="ECO:0000259" key="2">
    <source>
        <dbReference type="Pfam" id="PF22936"/>
    </source>
</evidence>
<comment type="caution">
    <text evidence="3">The sequence shown here is derived from an EMBL/GenBank/DDBJ whole genome shotgun (WGS) entry which is preliminary data.</text>
</comment>
<dbReference type="EMBL" id="WHWC01000009">
    <property type="protein sequence ID" value="KAG8376371.1"/>
    <property type="molecule type" value="Genomic_DNA"/>
</dbReference>
<dbReference type="Pfam" id="PF13976">
    <property type="entry name" value="gag_pre-integrs"/>
    <property type="match status" value="1"/>
</dbReference>
<name>A0AAV6X0U4_9LAMI</name>
<dbReference type="InterPro" id="IPR054722">
    <property type="entry name" value="PolX-like_BBD"/>
</dbReference>
<proteinExistence type="predicted"/>
<organism evidence="3 4">
    <name type="scientific">Buddleja alternifolia</name>
    <dbReference type="NCBI Taxonomy" id="168488"/>
    <lineage>
        <taxon>Eukaryota</taxon>
        <taxon>Viridiplantae</taxon>
        <taxon>Streptophyta</taxon>
        <taxon>Embryophyta</taxon>
        <taxon>Tracheophyta</taxon>
        <taxon>Spermatophyta</taxon>
        <taxon>Magnoliopsida</taxon>
        <taxon>eudicotyledons</taxon>
        <taxon>Gunneridae</taxon>
        <taxon>Pentapetalae</taxon>
        <taxon>asterids</taxon>
        <taxon>lamiids</taxon>
        <taxon>Lamiales</taxon>
        <taxon>Scrophulariaceae</taxon>
        <taxon>Buddlejeae</taxon>
        <taxon>Buddleja</taxon>
    </lineage>
</organism>
<evidence type="ECO:0000259" key="1">
    <source>
        <dbReference type="Pfam" id="PF13976"/>
    </source>
</evidence>
<protein>
    <recommendedName>
        <fullName evidence="5">GAG-pre-integrase domain-containing protein</fullName>
    </recommendedName>
</protein>